<gene>
    <name evidence="1" type="ORF">M431DRAFT_491371</name>
</gene>
<dbReference type="EMBL" id="KZ679676">
    <property type="protein sequence ID" value="PTB59762.1"/>
    <property type="molecule type" value="Genomic_DNA"/>
</dbReference>
<organism evidence="1 2">
    <name type="scientific">Trichoderma harzianum CBS 226.95</name>
    <dbReference type="NCBI Taxonomy" id="983964"/>
    <lineage>
        <taxon>Eukaryota</taxon>
        <taxon>Fungi</taxon>
        <taxon>Dikarya</taxon>
        <taxon>Ascomycota</taxon>
        <taxon>Pezizomycotina</taxon>
        <taxon>Sordariomycetes</taxon>
        <taxon>Hypocreomycetidae</taxon>
        <taxon>Hypocreales</taxon>
        <taxon>Hypocreaceae</taxon>
        <taxon>Trichoderma</taxon>
    </lineage>
</organism>
<accession>A0A2T4ARS6</accession>
<dbReference type="GeneID" id="36625471"/>
<dbReference type="Proteomes" id="UP000241690">
    <property type="component" value="Unassembled WGS sequence"/>
</dbReference>
<dbReference type="RefSeq" id="XP_024779439.1">
    <property type="nucleotide sequence ID" value="XM_024916902.1"/>
</dbReference>
<keyword evidence="2" id="KW-1185">Reference proteome</keyword>
<dbReference type="AlphaFoldDB" id="A0A2T4ARS6"/>
<evidence type="ECO:0000313" key="2">
    <source>
        <dbReference type="Proteomes" id="UP000241690"/>
    </source>
</evidence>
<reference evidence="1 2" key="1">
    <citation type="submission" date="2016-07" db="EMBL/GenBank/DDBJ databases">
        <title>Multiple horizontal gene transfer events from other fungi enriched the ability of initially mycotrophic Trichoderma (Ascomycota) to feed on dead plant biomass.</title>
        <authorList>
            <consortium name="DOE Joint Genome Institute"/>
            <person name="Aerts A."/>
            <person name="Atanasova L."/>
            <person name="Chenthamara K."/>
            <person name="Zhang J."/>
            <person name="Grujic M."/>
            <person name="Henrissat B."/>
            <person name="Kuo A."/>
            <person name="Salamov A."/>
            <person name="Lipzen A."/>
            <person name="Labutti K."/>
            <person name="Barry K."/>
            <person name="Miao Y."/>
            <person name="Rahimi M.J."/>
            <person name="Shen Q."/>
            <person name="Grigoriev I.V."/>
            <person name="Kubicek C.P."/>
            <person name="Druzhinina I.S."/>
        </authorList>
    </citation>
    <scope>NUCLEOTIDE SEQUENCE [LARGE SCALE GENOMIC DNA]</scope>
    <source>
        <strain evidence="1 2">CBS 226.95</strain>
    </source>
</reference>
<proteinExistence type="predicted"/>
<protein>
    <submittedName>
        <fullName evidence="1">Uncharacterized protein</fullName>
    </submittedName>
</protein>
<sequence length="98" mass="10867">MAMTMTTLEALLLLLSHIFSRLRYIVAMLHALVKLKLKRQLGRSGQVRSGTDCNGCGVHGTRRTEYGATALQPTHLDRLSARPTTQTRFVLTKVGQCV</sequence>
<evidence type="ECO:0000313" key="1">
    <source>
        <dbReference type="EMBL" id="PTB59762.1"/>
    </source>
</evidence>
<name>A0A2T4ARS6_TRIHA</name>